<evidence type="ECO:0000313" key="7">
    <source>
        <dbReference type="EMBL" id="KAK7590659.1"/>
    </source>
</evidence>
<dbReference type="Pfam" id="PF00069">
    <property type="entry name" value="Pkinase"/>
    <property type="match status" value="1"/>
</dbReference>
<dbReference type="Gene3D" id="1.10.510.10">
    <property type="entry name" value="Transferase(Phosphotransferase) domain 1"/>
    <property type="match status" value="1"/>
</dbReference>
<keyword evidence="3" id="KW-0418">Kinase</keyword>
<dbReference type="PANTHER" id="PTHR11042:SF185">
    <property type="entry name" value="WEE1-LIKE PROTEIN KINASE"/>
    <property type="match status" value="1"/>
</dbReference>
<dbReference type="InterPro" id="IPR008271">
    <property type="entry name" value="Ser/Thr_kinase_AS"/>
</dbReference>
<evidence type="ECO:0000256" key="4">
    <source>
        <dbReference type="ARBA" id="ARBA00022840"/>
    </source>
</evidence>
<dbReference type="PANTHER" id="PTHR11042">
    <property type="entry name" value="EUKARYOTIC TRANSLATION INITIATION FACTOR 2-ALPHA KINASE EIF2-ALPHA KINASE -RELATED"/>
    <property type="match status" value="1"/>
</dbReference>
<dbReference type="GO" id="GO:0005524">
    <property type="term" value="F:ATP binding"/>
    <property type="evidence" value="ECO:0007669"/>
    <property type="project" value="UniProtKB-KW"/>
</dbReference>
<dbReference type="SUPFAM" id="SSF56112">
    <property type="entry name" value="Protein kinase-like (PK-like)"/>
    <property type="match status" value="1"/>
</dbReference>
<dbReference type="InterPro" id="IPR050339">
    <property type="entry name" value="CC_SR_Kinase"/>
</dbReference>
<gene>
    <name evidence="7" type="ORF">V9T40_002272</name>
</gene>
<dbReference type="InterPro" id="IPR000719">
    <property type="entry name" value="Prot_kinase_dom"/>
</dbReference>
<dbReference type="InterPro" id="IPR011009">
    <property type="entry name" value="Kinase-like_dom_sf"/>
</dbReference>
<dbReference type="AlphaFoldDB" id="A0AAN9Y428"/>
<accession>A0AAN9Y428</accession>
<evidence type="ECO:0000256" key="2">
    <source>
        <dbReference type="ARBA" id="ARBA00022741"/>
    </source>
</evidence>
<dbReference type="GO" id="GO:0005737">
    <property type="term" value="C:cytoplasm"/>
    <property type="evidence" value="ECO:0007669"/>
    <property type="project" value="TreeGrafter"/>
</dbReference>
<dbReference type="GO" id="GO:0004713">
    <property type="term" value="F:protein tyrosine kinase activity"/>
    <property type="evidence" value="ECO:0007669"/>
    <property type="project" value="TreeGrafter"/>
</dbReference>
<keyword evidence="4" id="KW-0067">ATP-binding</keyword>
<proteinExistence type="inferred from homology"/>
<dbReference type="Gene3D" id="3.30.200.20">
    <property type="entry name" value="Phosphorylase Kinase, domain 1"/>
    <property type="match status" value="1"/>
</dbReference>
<evidence type="ECO:0000256" key="3">
    <source>
        <dbReference type="ARBA" id="ARBA00022777"/>
    </source>
</evidence>
<dbReference type="Proteomes" id="UP001367676">
    <property type="component" value="Unassembled WGS sequence"/>
</dbReference>
<dbReference type="PROSITE" id="PS50011">
    <property type="entry name" value="PROTEIN_KINASE_DOM"/>
    <property type="match status" value="1"/>
</dbReference>
<evidence type="ECO:0000256" key="1">
    <source>
        <dbReference type="ARBA" id="ARBA00022679"/>
    </source>
</evidence>
<comment type="similarity">
    <text evidence="5">Belongs to the protein kinase superfamily. Ser/Thr protein kinase family. GCN2 subfamily.</text>
</comment>
<dbReference type="SMART" id="SM00220">
    <property type="entry name" value="S_TKc"/>
    <property type="match status" value="1"/>
</dbReference>
<feature type="domain" description="Protein kinase" evidence="6">
    <location>
        <begin position="229"/>
        <end position="497"/>
    </location>
</feature>
<name>A0AAN9Y428_9HEMI</name>
<evidence type="ECO:0000313" key="8">
    <source>
        <dbReference type="Proteomes" id="UP001367676"/>
    </source>
</evidence>
<keyword evidence="2" id="KW-0547">Nucleotide-binding</keyword>
<organism evidence="7 8">
    <name type="scientific">Parthenolecanium corni</name>
    <dbReference type="NCBI Taxonomy" id="536013"/>
    <lineage>
        <taxon>Eukaryota</taxon>
        <taxon>Metazoa</taxon>
        <taxon>Ecdysozoa</taxon>
        <taxon>Arthropoda</taxon>
        <taxon>Hexapoda</taxon>
        <taxon>Insecta</taxon>
        <taxon>Pterygota</taxon>
        <taxon>Neoptera</taxon>
        <taxon>Paraneoptera</taxon>
        <taxon>Hemiptera</taxon>
        <taxon>Sternorrhyncha</taxon>
        <taxon>Coccoidea</taxon>
        <taxon>Coccidae</taxon>
        <taxon>Parthenolecanium</taxon>
    </lineage>
</organism>
<sequence length="546" mass="62114">MEVDSPFPKFTKGKRYKLSPIPKRLLFHDDDDEDENSEMFKEKLAAVQRRLSFDNDNSMVFEETATETDVAESCRCETKETNGMKIEEESPPFKRIKSLKVFDSSTPFAGRTTPPSKDSSLLSGIAATPRLDCKINKFKLSPTNSSHQVTKLFNVAPVNPFTPTGQVIVSANQKRIRNHKKAFQEWLSGSSADESIHNTSKNLDTELNDKSVVGSSLSDLEISRFAEEFKVDAFIASGCFGCVYKCTNYLDGMEYAIKKSAHPVACTNRERLARNEVFAHAALKAHRHIVTYYSSWIEDGHLFIQMEYCNRGSLETMINDEKKVFTECGLRRLANHVAKGLKYIHSLRLVHMDVKPANIFVSRIDTLLSSDEELEDVDRDDIDLVYKIGDLGRVTVVDEPYDVEDGDCRYMPKELLNENYSCLQKADVFSFGMMLYEAAGGGPLPKNGDEWQQLRSGDIPYLDKYSSTFNQIIKSMLHPDPVKRPDVKSILQKTKVISDTLQQQIFSWKMQKDFYTHHVKTHLSLIDNHSPVRCNENIPKIFVEHA</sequence>
<keyword evidence="1" id="KW-0808">Transferase</keyword>
<comment type="caution">
    <text evidence="7">The sequence shown here is derived from an EMBL/GenBank/DDBJ whole genome shotgun (WGS) entry which is preliminary data.</text>
</comment>
<dbReference type="GO" id="GO:0005634">
    <property type="term" value="C:nucleus"/>
    <property type="evidence" value="ECO:0007669"/>
    <property type="project" value="TreeGrafter"/>
</dbReference>
<evidence type="ECO:0000256" key="5">
    <source>
        <dbReference type="ARBA" id="ARBA00037982"/>
    </source>
</evidence>
<dbReference type="PROSITE" id="PS00108">
    <property type="entry name" value="PROTEIN_KINASE_ST"/>
    <property type="match status" value="1"/>
</dbReference>
<reference evidence="7 8" key="1">
    <citation type="submission" date="2024-03" db="EMBL/GenBank/DDBJ databases">
        <title>Adaptation during the transition from Ophiocordyceps entomopathogen to insect associate is accompanied by gene loss and intensified selection.</title>
        <authorList>
            <person name="Ward C.M."/>
            <person name="Onetto C.A."/>
            <person name="Borneman A.R."/>
        </authorList>
    </citation>
    <scope>NUCLEOTIDE SEQUENCE [LARGE SCALE GENOMIC DNA]</scope>
    <source>
        <strain evidence="7">AWRI1</strain>
        <tissue evidence="7">Single Adult Female</tissue>
    </source>
</reference>
<keyword evidence="8" id="KW-1185">Reference proteome</keyword>
<dbReference type="EMBL" id="JBBCAQ010000022">
    <property type="protein sequence ID" value="KAK7590659.1"/>
    <property type="molecule type" value="Genomic_DNA"/>
</dbReference>
<evidence type="ECO:0000259" key="6">
    <source>
        <dbReference type="PROSITE" id="PS50011"/>
    </source>
</evidence>
<protein>
    <recommendedName>
        <fullName evidence="6">Protein kinase domain-containing protein</fullName>
    </recommendedName>
</protein>